<feature type="chain" id="PRO_5011561628" evidence="1">
    <location>
        <begin position="29"/>
        <end position="150"/>
    </location>
</feature>
<dbReference type="STRING" id="587909.SAMN05421810_108145"/>
<evidence type="ECO:0000313" key="2">
    <source>
        <dbReference type="EMBL" id="SFQ50539.1"/>
    </source>
</evidence>
<evidence type="ECO:0000313" key="3">
    <source>
        <dbReference type="Proteomes" id="UP000198727"/>
    </source>
</evidence>
<evidence type="ECO:0000256" key="1">
    <source>
        <dbReference type="SAM" id="SignalP"/>
    </source>
</evidence>
<keyword evidence="1" id="KW-0732">Signal</keyword>
<protein>
    <submittedName>
        <fullName evidence="2">Uncharacterized protein</fullName>
    </submittedName>
</protein>
<sequence>MSAARRFAAVAATAAAVTTAVITGPAAAATTTAGACTGTSGVTVVVDFAELGGGIETRCAPGDPASGLEALTGAGFTYDFVPGYPGFICRIDELPDPCNGAPVTAYWSYWHAQPGGSWSYSQLGAGNYDPAPGSVEGWAFGAGQEPGVNP</sequence>
<accession>A0A1I5Z278</accession>
<dbReference type="OrthoDB" id="4401005at2"/>
<proteinExistence type="predicted"/>
<gene>
    <name evidence="2" type="ORF">SAMN05421810_108145</name>
</gene>
<dbReference type="EMBL" id="FOWW01000008">
    <property type="protein sequence ID" value="SFQ50539.1"/>
    <property type="molecule type" value="Genomic_DNA"/>
</dbReference>
<keyword evidence="3" id="KW-1185">Reference proteome</keyword>
<name>A0A1I5Z278_9PSEU</name>
<dbReference type="AlphaFoldDB" id="A0A1I5Z278"/>
<dbReference type="RefSeq" id="WP_092533442.1">
    <property type="nucleotide sequence ID" value="NZ_FOWW01000008.1"/>
</dbReference>
<reference evidence="3" key="1">
    <citation type="submission" date="2016-10" db="EMBL/GenBank/DDBJ databases">
        <authorList>
            <person name="Varghese N."/>
            <person name="Submissions S."/>
        </authorList>
    </citation>
    <scope>NUCLEOTIDE SEQUENCE [LARGE SCALE GENOMIC DNA]</scope>
    <source>
        <strain evidence="3">CGMCC 4.5579</strain>
    </source>
</reference>
<dbReference type="Proteomes" id="UP000198727">
    <property type="component" value="Unassembled WGS sequence"/>
</dbReference>
<feature type="signal peptide" evidence="1">
    <location>
        <begin position="1"/>
        <end position="28"/>
    </location>
</feature>
<organism evidence="2 3">
    <name type="scientific">Amycolatopsis arida</name>
    <dbReference type="NCBI Taxonomy" id="587909"/>
    <lineage>
        <taxon>Bacteria</taxon>
        <taxon>Bacillati</taxon>
        <taxon>Actinomycetota</taxon>
        <taxon>Actinomycetes</taxon>
        <taxon>Pseudonocardiales</taxon>
        <taxon>Pseudonocardiaceae</taxon>
        <taxon>Amycolatopsis</taxon>
    </lineage>
</organism>